<dbReference type="Proteomes" id="UP000022611">
    <property type="component" value="Unassembled WGS sequence"/>
</dbReference>
<protein>
    <recommendedName>
        <fullName evidence="3">Acetoacetate decarboxylase</fullName>
    </recommendedName>
</protein>
<name>A0A010TA22_PSEFL</name>
<sequence length="264" mass="29787">MSFVKTKEELQEIQRILSEGRCTIEAVSIEFETTFEFLRSVLPPCFDLPETPTAIASISRWQSELCGEFDCGIISLKCRYKELEGTTMLVLIVSGDMPVTIGREMWGEAKKTGIAQVYMDGHEAYGFCERNGVRLIEIEAEFGDDLGPSSSESYDFEIKAVPHSTGFGLQHDPILNCMKNQENLRVKREGKGTLKLNGSALDPLHTIPVVSVGTAYYTEGESSWTVPRLDVLPDRDAYLPFIYGQKFDDFRLFRKPARFQKNSK</sequence>
<dbReference type="InterPro" id="IPR010451">
    <property type="entry name" value="Acetoacetate_decarboxylase"/>
</dbReference>
<dbReference type="HOGENOM" id="CLU_973305_0_0_6"/>
<gene>
    <name evidence="1" type="ORF">HK44_010505</name>
</gene>
<dbReference type="AlphaFoldDB" id="A0A010TA22"/>
<dbReference type="InterPro" id="IPR023375">
    <property type="entry name" value="ADC_dom_sf"/>
</dbReference>
<dbReference type="GO" id="GO:0016829">
    <property type="term" value="F:lyase activity"/>
    <property type="evidence" value="ECO:0007669"/>
    <property type="project" value="InterPro"/>
</dbReference>
<accession>A0A010TA22</accession>
<dbReference type="Gene3D" id="2.40.400.10">
    <property type="entry name" value="Acetoacetate decarboxylase-like"/>
    <property type="match status" value="1"/>
</dbReference>
<dbReference type="eggNOG" id="COG4689">
    <property type="taxonomic scope" value="Bacteria"/>
</dbReference>
<evidence type="ECO:0000313" key="1">
    <source>
        <dbReference type="EMBL" id="EXF94167.1"/>
    </source>
</evidence>
<comment type="caution">
    <text evidence="1">The sequence shown here is derived from an EMBL/GenBank/DDBJ whole genome shotgun (WGS) entry which is preliminary data.</text>
</comment>
<dbReference type="RefSeq" id="WP_019692566.1">
    <property type="nucleotide sequence ID" value="NZ_AFOY02000015.1"/>
</dbReference>
<evidence type="ECO:0008006" key="3">
    <source>
        <dbReference type="Google" id="ProtNLM"/>
    </source>
</evidence>
<dbReference type="PATRIC" id="fig|1042209.11.peg.4505"/>
<reference evidence="1 2" key="1">
    <citation type="journal article" date="2011" name="J. Bacteriol.">
        <title>Draft genome sequence of the polycyclic aromatic hydrocarbon-degrading, genetically engineered bioluminescent bioreporter Pseudomonas fluorescens HK44.</title>
        <authorList>
            <person name="Chauhan A."/>
            <person name="Layton A.C."/>
            <person name="Williams D.E."/>
            <person name="Smartt A.E."/>
            <person name="Ripp S."/>
            <person name="Karpinets T.V."/>
            <person name="Brown S.D."/>
            <person name="Sayler G.S."/>
        </authorList>
    </citation>
    <scope>NUCLEOTIDE SEQUENCE [LARGE SCALE GENOMIC DNA]</scope>
    <source>
        <strain evidence="1 2">HK44</strain>
    </source>
</reference>
<proteinExistence type="predicted"/>
<dbReference type="SUPFAM" id="SSF160104">
    <property type="entry name" value="Acetoacetate decarboxylase-like"/>
    <property type="match status" value="1"/>
</dbReference>
<dbReference type="OrthoDB" id="1633687at2"/>
<dbReference type="EMBL" id="AFOY02000015">
    <property type="protein sequence ID" value="EXF94167.1"/>
    <property type="molecule type" value="Genomic_DNA"/>
</dbReference>
<evidence type="ECO:0000313" key="2">
    <source>
        <dbReference type="Proteomes" id="UP000022611"/>
    </source>
</evidence>
<organism evidence="1 2">
    <name type="scientific">Pseudomonas fluorescens HK44</name>
    <dbReference type="NCBI Taxonomy" id="1042209"/>
    <lineage>
        <taxon>Bacteria</taxon>
        <taxon>Pseudomonadati</taxon>
        <taxon>Pseudomonadota</taxon>
        <taxon>Gammaproteobacteria</taxon>
        <taxon>Pseudomonadales</taxon>
        <taxon>Pseudomonadaceae</taxon>
        <taxon>Pseudomonas</taxon>
    </lineage>
</organism>
<dbReference type="Pfam" id="PF06314">
    <property type="entry name" value="ADC"/>
    <property type="match status" value="1"/>
</dbReference>